<evidence type="ECO:0000313" key="3">
    <source>
        <dbReference type="EMBL" id="CAJ2512234.1"/>
    </source>
</evidence>
<reference evidence="3" key="1">
    <citation type="submission" date="2023-10" db="EMBL/GenBank/DDBJ databases">
        <authorList>
            <person name="Hackl T."/>
        </authorList>
    </citation>
    <scope>NUCLEOTIDE SEQUENCE</scope>
</reference>
<feature type="chain" id="PRO_5042468283" evidence="1">
    <location>
        <begin position="29"/>
        <end position="301"/>
    </location>
</feature>
<dbReference type="PANTHER" id="PTHR34154:SF14">
    <property type="entry name" value="ASL1-LIKE GLYCOSYL HYDROLASE CATALYTIC DOMAIN-CONTAINING PROTEIN"/>
    <property type="match status" value="1"/>
</dbReference>
<comment type="caution">
    <text evidence="3">The sequence shown here is derived from an EMBL/GenBank/DDBJ whole genome shotgun (WGS) entry which is preliminary data.</text>
</comment>
<dbReference type="InterPro" id="IPR053183">
    <property type="entry name" value="ASL1"/>
</dbReference>
<organism evidence="3 4">
    <name type="scientific">Anthostomella pinea</name>
    <dbReference type="NCBI Taxonomy" id="933095"/>
    <lineage>
        <taxon>Eukaryota</taxon>
        <taxon>Fungi</taxon>
        <taxon>Dikarya</taxon>
        <taxon>Ascomycota</taxon>
        <taxon>Pezizomycotina</taxon>
        <taxon>Sordariomycetes</taxon>
        <taxon>Xylariomycetidae</taxon>
        <taxon>Xylariales</taxon>
        <taxon>Xylariaceae</taxon>
        <taxon>Anthostomella</taxon>
    </lineage>
</organism>
<protein>
    <submittedName>
        <fullName evidence="3">Uu.00g052490.m01.CDS01</fullName>
    </submittedName>
</protein>
<dbReference type="InterPro" id="IPR017853">
    <property type="entry name" value="GH"/>
</dbReference>
<dbReference type="EMBL" id="CAUWAG010000019">
    <property type="protein sequence ID" value="CAJ2512234.1"/>
    <property type="molecule type" value="Genomic_DNA"/>
</dbReference>
<evidence type="ECO:0000259" key="2">
    <source>
        <dbReference type="Pfam" id="PF11790"/>
    </source>
</evidence>
<dbReference type="AlphaFoldDB" id="A0AAI8VW90"/>
<keyword evidence="4" id="KW-1185">Reference proteome</keyword>
<accession>A0AAI8VW90</accession>
<name>A0AAI8VW90_9PEZI</name>
<dbReference type="GO" id="GO:0071966">
    <property type="term" value="P:fungal-type cell wall polysaccharide metabolic process"/>
    <property type="evidence" value="ECO:0007669"/>
    <property type="project" value="TreeGrafter"/>
</dbReference>
<dbReference type="PANTHER" id="PTHR34154">
    <property type="entry name" value="ALKALI-SENSITIVE LINKAGE PROTEIN 1"/>
    <property type="match status" value="1"/>
</dbReference>
<keyword evidence="1" id="KW-0732">Signal</keyword>
<evidence type="ECO:0000256" key="1">
    <source>
        <dbReference type="SAM" id="SignalP"/>
    </source>
</evidence>
<dbReference type="GO" id="GO:0009277">
    <property type="term" value="C:fungal-type cell wall"/>
    <property type="evidence" value="ECO:0007669"/>
    <property type="project" value="TreeGrafter"/>
</dbReference>
<dbReference type="SUPFAM" id="SSF51445">
    <property type="entry name" value="(Trans)glycosidases"/>
    <property type="match status" value="1"/>
</dbReference>
<dbReference type="Pfam" id="PF11790">
    <property type="entry name" value="Glyco_hydro_cc"/>
    <property type="match status" value="1"/>
</dbReference>
<dbReference type="Proteomes" id="UP001295740">
    <property type="component" value="Unassembled WGS sequence"/>
</dbReference>
<feature type="domain" description="Asl1-like glycosyl hydrolase catalytic" evidence="2">
    <location>
        <begin position="78"/>
        <end position="297"/>
    </location>
</feature>
<sequence>MLYTKNPLTSLAGTMLSALLLFSSLAQAVPLSPESAPVYIAKRAVAKRIILWDYSLTRDLAAYPAIQASANSLANSPVVTTIVNWETWRPTELHSNLQFEPTVRTPAYLSGDDWNRVLSASSSTQGLMVHLYNEPERQSVSVADALAAWRNTMLPLRAQHGVKLSSPACAADAAGTAWLDSFMSQLSAAEKPDFVGIYFYADAAQNAADEVQSAQDYLNTRHTKFGIPIVILEMASTSRDFSVMDTFTRQMVAWLDGQDWVNKYGFFGVSREPVDSFVSPAAQLMDVNGAWTALGHFFTGV</sequence>
<gene>
    <name evidence="3" type="ORF">KHLLAP_LOCUS12702</name>
</gene>
<feature type="signal peptide" evidence="1">
    <location>
        <begin position="1"/>
        <end position="28"/>
    </location>
</feature>
<dbReference type="InterPro" id="IPR024655">
    <property type="entry name" value="Asl1_glyco_hydro_catalytic"/>
</dbReference>
<proteinExistence type="predicted"/>
<evidence type="ECO:0000313" key="4">
    <source>
        <dbReference type="Proteomes" id="UP001295740"/>
    </source>
</evidence>